<keyword evidence="4" id="KW-1185">Reference proteome</keyword>
<dbReference type="Proteomes" id="UP001530377">
    <property type="component" value="Unassembled WGS sequence"/>
</dbReference>
<keyword evidence="2" id="KW-1133">Transmembrane helix</keyword>
<name>A0ABD3RG84_9STRA</name>
<gene>
    <name evidence="3" type="ORF">ACHAXA_010024</name>
</gene>
<evidence type="ECO:0000313" key="4">
    <source>
        <dbReference type="Proteomes" id="UP001530377"/>
    </source>
</evidence>
<keyword evidence="2" id="KW-0812">Transmembrane</keyword>
<feature type="region of interest" description="Disordered" evidence="1">
    <location>
        <begin position="1"/>
        <end position="21"/>
    </location>
</feature>
<organism evidence="3 4">
    <name type="scientific">Cyclostephanos tholiformis</name>
    <dbReference type="NCBI Taxonomy" id="382380"/>
    <lineage>
        <taxon>Eukaryota</taxon>
        <taxon>Sar</taxon>
        <taxon>Stramenopiles</taxon>
        <taxon>Ochrophyta</taxon>
        <taxon>Bacillariophyta</taxon>
        <taxon>Coscinodiscophyceae</taxon>
        <taxon>Thalassiosirophycidae</taxon>
        <taxon>Stephanodiscales</taxon>
        <taxon>Stephanodiscaceae</taxon>
        <taxon>Cyclostephanos</taxon>
    </lineage>
</organism>
<accession>A0ABD3RG84</accession>
<feature type="transmembrane region" description="Helical" evidence="2">
    <location>
        <begin position="31"/>
        <end position="52"/>
    </location>
</feature>
<dbReference type="AlphaFoldDB" id="A0ABD3RG84"/>
<feature type="non-terminal residue" evidence="3">
    <location>
        <position position="1"/>
    </location>
</feature>
<proteinExistence type="predicted"/>
<reference evidence="3 4" key="1">
    <citation type="submission" date="2024-10" db="EMBL/GenBank/DDBJ databases">
        <title>Updated reference genomes for cyclostephanoid diatoms.</title>
        <authorList>
            <person name="Roberts W.R."/>
            <person name="Alverson A.J."/>
        </authorList>
    </citation>
    <scope>NUCLEOTIDE SEQUENCE [LARGE SCALE GENOMIC DNA]</scope>
    <source>
        <strain evidence="3 4">AJA228-03</strain>
    </source>
</reference>
<sequence length="460" mass="52403">RRFFTNHDDIDDGEAASPRNRHKRSTIIRRFSFPALTVLYVIYSNVYANYLLDNCAILKSSSQQQHGHDDVANGSRPTGIRGDMILKSLFQPGMMDTSRHDDYDVGNDIIIDSDGNENVTGPSILVVYAGPSTPKSHRFTELYIKNFEFFLNNGIDCNMRQDTVIVVGREYYNAYLPWIRRLNLECRRKNAESSRGTMMVGRRGIGKGDEVRRKDRIILVSRRAVCYDMEAAYLTLNGGVPGLMDMSSYDYFFFINCGVTGPAPTSVNRPSPWTSHFIRYLDERVKMTGLSMNCKLVNGIHMQSMMYAVDRIGLSLIMKSGAIFDCLEKPHEDNVDYIVERYEKVLSRSILDAGYALRPLIGGDDIIVTSSNMRDCVPCEFYNLEDNRVDGVVVNVTTLTPGCNVRMRFKDPWMESRLKAIFNGRVPSLDDVMFFKTSRLLPPDIASQINYTGIIHWKWP</sequence>
<evidence type="ECO:0000313" key="3">
    <source>
        <dbReference type="EMBL" id="KAL3812052.1"/>
    </source>
</evidence>
<protein>
    <submittedName>
        <fullName evidence="3">Uncharacterized protein</fullName>
    </submittedName>
</protein>
<evidence type="ECO:0000256" key="1">
    <source>
        <dbReference type="SAM" id="MobiDB-lite"/>
    </source>
</evidence>
<evidence type="ECO:0000256" key="2">
    <source>
        <dbReference type="SAM" id="Phobius"/>
    </source>
</evidence>
<keyword evidence="2" id="KW-0472">Membrane</keyword>
<comment type="caution">
    <text evidence="3">The sequence shown here is derived from an EMBL/GenBank/DDBJ whole genome shotgun (WGS) entry which is preliminary data.</text>
</comment>
<dbReference type="EMBL" id="JALLPB020000220">
    <property type="protein sequence ID" value="KAL3812052.1"/>
    <property type="molecule type" value="Genomic_DNA"/>
</dbReference>